<dbReference type="Proteomes" id="UP000076858">
    <property type="component" value="Unassembled WGS sequence"/>
</dbReference>
<feature type="non-terminal residue" evidence="1">
    <location>
        <position position="252"/>
    </location>
</feature>
<comment type="caution">
    <text evidence="1">The sequence shown here is derived from an EMBL/GenBank/DDBJ whole genome shotgun (WGS) entry which is preliminary data.</text>
</comment>
<accession>A0A162CZP5</accession>
<dbReference type="OrthoDB" id="7699631at2759"/>
<keyword evidence="2" id="KW-1185">Reference proteome</keyword>
<proteinExistence type="predicted"/>
<gene>
    <name evidence="1" type="ORF">APZ42_001883</name>
</gene>
<sequence>MVKAFKHSRSNHVQEVIDSVVANNTEQNVVTEAVHQENLFSDSSDVEADVENVNDLSFNEENSRENPTPENMTPITAENSNALDVGDSTRFDISDTTSEIEMENEEVEFLQFERQASESLRTMFFRNEGETEEQYLKRLSCFSHRLQLVMAIFDKFRIYNARLPQIGSTHRLPVFATVISKARKLVSRFNTSSVATPLLISLSGRKLLTDVSTRWSSNYFVMDCLYQLRKPVSQVCQELGWDELSNSEWIML</sequence>
<dbReference type="InterPro" id="IPR012337">
    <property type="entry name" value="RNaseH-like_sf"/>
</dbReference>
<organism evidence="1 2">
    <name type="scientific">Daphnia magna</name>
    <dbReference type="NCBI Taxonomy" id="35525"/>
    <lineage>
        <taxon>Eukaryota</taxon>
        <taxon>Metazoa</taxon>
        <taxon>Ecdysozoa</taxon>
        <taxon>Arthropoda</taxon>
        <taxon>Crustacea</taxon>
        <taxon>Branchiopoda</taxon>
        <taxon>Diplostraca</taxon>
        <taxon>Cladocera</taxon>
        <taxon>Anomopoda</taxon>
        <taxon>Daphniidae</taxon>
        <taxon>Daphnia</taxon>
    </lineage>
</organism>
<evidence type="ECO:0000313" key="2">
    <source>
        <dbReference type="Proteomes" id="UP000076858"/>
    </source>
</evidence>
<protein>
    <submittedName>
        <fullName evidence="1">Uncharacterized protein</fullName>
    </submittedName>
</protein>
<dbReference type="AlphaFoldDB" id="A0A162CZP5"/>
<reference evidence="1 2" key="1">
    <citation type="submission" date="2016-03" db="EMBL/GenBank/DDBJ databases">
        <title>EvidentialGene: Evidence-directed Construction of Genes on Genomes.</title>
        <authorList>
            <person name="Gilbert D.G."/>
            <person name="Choi J.-H."/>
            <person name="Mockaitis K."/>
            <person name="Colbourne J."/>
            <person name="Pfrender M."/>
        </authorList>
    </citation>
    <scope>NUCLEOTIDE SEQUENCE [LARGE SCALE GENOMIC DNA]</scope>
    <source>
        <strain evidence="1 2">Xinb3</strain>
        <tissue evidence="1">Complete organism</tissue>
    </source>
</reference>
<name>A0A162CZP5_9CRUS</name>
<dbReference type="EMBL" id="LRGB01006827">
    <property type="protein sequence ID" value="KZS01454.1"/>
    <property type="molecule type" value="Genomic_DNA"/>
</dbReference>
<dbReference type="SUPFAM" id="SSF53098">
    <property type="entry name" value="Ribonuclease H-like"/>
    <property type="match status" value="1"/>
</dbReference>
<evidence type="ECO:0000313" key="1">
    <source>
        <dbReference type="EMBL" id="KZS01454.1"/>
    </source>
</evidence>